<dbReference type="SUPFAM" id="SSF56672">
    <property type="entry name" value="DNA/RNA polymerases"/>
    <property type="match status" value="1"/>
</dbReference>
<feature type="domain" description="Integrase catalytic" evidence="2">
    <location>
        <begin position="463"/>
        <end position="643"/>
    </location>
</feature>
<feature type="region of interest" description="Disordered" evidence="1">
    <location>
        <begin position="794"/>
        <end position="821"/>
    </location>
</feature>
<feature type="compositionally biased region" description="Polar residues" evidence="1">
    <location>
        <begin position="368"/>
        <end position="382"/>
    </location>
</feature>
<sequence>DNCPCNQPMHGLPTVIIKFALQIIQSLIDTARIRVLMTVVIYSYIALYELPEPNSYPPNYQPQSKWIKRLKTRWKPIRRRLYEMGSRVVKCIESIRTTRRRPHSTRHYSHKPERKPRFNIARAVAIATLVTMSANAPLRAAHQVGFDTDSKQIHVDNCATRSITNSEADCIGPMKPIMRKVKGIGGVKVTEMFEVTIEWTIADDHGKPHKIRLPKSFLIPSSPTRLLSPQHWSQSARDIRPLPRGTRCVTYEDCIVLEWEQRRHRRTIPLDARGSNVATFATAAGYEKFNAFCTDCSIDNEALDVKPLILNSSYVSDSEEGDNGDDLDDQYHEAHSSFDNEVADFKTGAPSTLRPGPINTDFSLDGPEQSNKADGTEATTSVIEDEGDLESQRNPSALFLRWHHRLGHASMTKIRMLAKVGLLPASLKECQIPLCTSCLYGKATRRPWRTKGSSTASTRSIHKVNGPGQCISVDQLVSTTPGYIAQLRGRPTLKRYHAATVFVDNFSRLSYVHVQKGTSAEETIQAKHAFERYARSHGVVTKHYHADNGIFADNKFREAVKEDRQTLSFCGVNAHFQNGIAERRIRELQDHARTMLIHATKRWPDAIDSHLWPYALRMANELHNHLPSLRGSVPPIEIFAQSKVAFNPAHYYAFGAPIYTLDRQMQAGQNIDKWSDRSRVGVYLGLSPQHARTVPLVLDIGTGLTSPQFHIRVDSTFQTMRASFGNRPPKSQWQSKCGFRLGIGLSSGESKTPATQPSERAACAETPPQTGTDTIFPDEANDTDRELIVQDGASEGGKQDSQIQNSHPPIVTQQDGSPLRRSARQRVVTEKYLQYLEQKNPSFVAYETIAYQSADIDPQDDLHPLEVFAASADPDTMYLHEAMKQPDKAQFLKAMQEEVQAHTENKLWELYPRRLVPQGTPIIPAVWSMKRKRRISTREVYKWKARLAFDGSKQIHGVNFWETYAPVASWPTIRYILTLALINRWHMQQIDFVLAYTQAEAECEMFMKIPKGFTVEHDNSEEYVLRIKKNYYGLKQAGRVWNQHLVSKLQECGFKQSEHDQCLFYRGRSVYVLYTDDSILAGPDLEELEQIKIDMANSGLKLTSEPGVSDFLGVKIDRKGDEIHLTQPHLINSILDDLRLNIPGVATKTTPASSTNRLRRHLDSAPFDQHFEYRSVIGKLNYLEKSTRPDIAFAVHQCARFSADPRAEHGKAIKWIGRYLLASRDKGIILRPKDESFEVYADADFSGNWDREEATDDPDTARSRTGFAIFYAGCPVTWQSKLQTEISLSTTESEFVSLSTALRTALPLIGLAKEMSSLGFDISVTVPTVHCKAFDDNMGAIEIALVPKMRPRTKHINVKYHHFRQHVDNGDITIQHVDSEDQIADFLTKMSESSLFHQHCEAVMGWSLANS</sequence>
<dbReference type="InterPro" id="IPR012337">
    <property type="entry name" value="RNaseH-like_sf"/>
</dbReference>
<dbReference type="InterPro" id="IPR025724">
    <property type="entry name" value="GAG-pre-integrase_dom"/>
</dbReference>
<dbReference type="Gene3D" id="3.30.420.10">
    <property type="entry name" value="Ribonuclease H-like superfamily/Ribonuclease H"/>
    <property type="match status" value="1"/>
</dbReference>
<reference evidence="3" key="1">
    <citation type="submission" date="2008-01" db="EMBL/GenBank/DDBJ databases">
        <title>Pirate Transposons in Diatom Genomes.</title>
        <authorList>
            <person name="Maumus F."/>
            <person name="Allen A."/>
            <person name="Bowler C."/>
        </authorList>
    </citation>
    <scope>NUCLEOTIDE SEQUENCE</scope>
</reference>
<dbReference type="PROSITE" id="PS50994">
    <property type="entry name" value="INTEGRASE"/>
    <property type="match status" value="1"/>
</dbReference>
<dbReference type="HOGENOM" id="CLU_010444_0_0_1"/>
<name>B1PJ51_PHATR</name>
<feature type="region of interest" description="Disordered" evidence="1">
    <location>
        <begin position="346"/>
        <end position="390"/>
    </location>
</feature>
<feature type="non-terminal residue" evidence="3">
    <location>
        <position position="1"/>
    </location>
</feature>
<accession>B1PJ51</accession>
<dbReference type="InterPro" id="IPR036397">
    <property type="entry name" value="RNaseH_sf"/>
</dbReference>
<dbReference type="Pfam" id="PF07727">
    <property type="entry name" value="RVT_2"/>
    <property type="match status" value="1"/>
</dbReference>
<evidence type="ECO:0000256" key="1">
    <source>
        <dbReference type="SAM" id="MobiDB-lite"/>
    </source>
</evidence>
<dbReference type="CDD" id="cd09272">
    <property type="entry name" value="RNase_HI_RT_Ty1"/>
    <property type="match status" value="1"/>
</dbReference>
<feature type="compositionally biased region" description="Polar residues" evidence="1">
    <location>
        <begin position="747"/>
        <end position="758"/>
    </location>
</feature>
<dbReference type="InterPro" id="IPR001584">
    <property type="entry name" value="Integrase_cat-core"/>
</dbReference>
<evidence type="ECO:0000313" key="3">
    <source>
        <dbReference type="EMBL" id="ACA60911.1"/>
    </source>
</evidence>
<feature type="compositionally biased region" description="Polar residues" evidence="1">
    <location>
        <begin position="799"/>
        <end position="816"/>
    </location>
</feature>
<dbReference type="EMBL" id="EU432498">
    <property type="protein sequence ID" value="ACA60911.1"/>
    <property type="molecule type" value="Genomic_DNA"/>
</dbReference>
<dbReference type="SUPFAM" id="SSF53098">
    <property type="entry name" value="Ribonuclease H-like"/>
    <property type="match status" value="1"/>
</dbReference>
<dbReference type="PANTHER" id="PTHR11439">
    <property type="entry name" value="GAG-POL-RELATED RETROTRANSPOSON"/>
    <property type="match status" value="1"/>
</dbReference>
<protein>
    <submittedName>
        <fullName evidence="3">Pol protein</fullName>
    </submittedName>
</protein>
<feature type="region of interest" description="Disordered" evidence="1">
    <location>
        <begin position="744"/>
        <end position="779"/>
    </location>
</feature>
<dbReference type="InterPro" id="IPR043502">
    <property type="entry name" value="DNA/RNA_pol_sf"/>
</dbReference>
<dbReference type="GO" id="GO:0015074">
    <property type="term" value="P:DNA integration"/>
    <property type="evidence" value="ECO:0007669"/>
    <property type="project" value="InterPro"/>
</dbReference>
<organism evidence="3">
    <name type="scientific">Phaeodactylum tricornutum</name>
    <name type="common">Diatom</name>
    <dbReference type="NCBI Taxonomy" id="2850"/>
    <lineage>
        <taxon>Eukaryota</taxon>
        <taxon>Sar</taxon>
        <taxon>Stramenopiles</taxon>
        <taxon>Ochrophyta</taxon>
        <taxon>Bacillariophyta</taxon>
        <taxon>Bacillariophyceae</taxon>
        <taxon>Bacillariophycidae</taxon>
        <taxon>Naviculales</taxon>
        <taxon>Phaeodactylaceae</taxon>
        <taxon>Phaeodactylum</taxon>
    </lineage>
</organism>
<evidence type="ECO:0000259" key="2">
    <source>
        <dbReference type="PROSITE" id="PS50994"/>
    </source>
</evidence>
<dbReference type="InterPro" id="IPR013103">
    <property type="entry name" value="RVT_2"/>
</dbReference>
<proteinExistence type="predicted"/>
<dbReference type="GO" id="GO:0003676">
    <property type="term" value="F:nucleic acid binding"/>
    <property type="evidence" value="ECO:0007669"/>
    <property type="project" value="InterPro"/>
</dbReference>
<dbReference type="Pfam" id="PF13976">
    <property type="entry name" value="gag_pre-integrs"/>
    <property type="match status" value="1"/>
</dbReference>